<reference evidence="1 2" key="1">
    <citation type="submission" date="2020-11" db="EMBL/GenBank/DDBJ databases">
        <title>Identification of Lelliottia nimipressuralis from Wound Infection by Whole Genome-Based Bacterial Identification.</title>
        <authorList>
            <person name="Navarathna D.H."/>
            <person name="Choi H."/>
            <person name="Jinadatha C."/>
            <person name="Chatterjee P."/>
            <person name="Hwang M."/>
        </authorList>
    </citation>
    <scope>NUCLEOTIDE SEQUENCE [LARGE SCALE GENOMIC DNA]</scope>
    <source>
        <strain evidence="1 2">DN2020</strain>
    </source>
</reference>
<dbReference type="AlphaFoldDB" id="A0ABD4KAI9"/>
<evidence type="ECO:0000313" key="1">
    <source>
        <dbReference type="EMBL" id="MBF4178973.1"/>
    </source>
</evidence>
<sequence length="508" mass="58727">MSCLAQLPQEQKKSLLSSVFSKSYFLWIGSGFSYNFGYPTWGKVLEDVSDKIKYPLELNVTQPLRAAELLLSYALSESDIDEYEFNSLVAKSITDLKSKHKEPRWLKRFKLFSPNTIVTTNWDEVLEEIFDHMPNKIIRKDPYPKVSSRGRNIFKIHGDVGKPNSIVITQSQYFSFQREDTYLSRKIYTLFSEMSPIFIGYSLTDPNIGFLYEEALAHLHGNNPPAFMVIHPDADEKTFEETKYLFKSKNIHLIKASIEEFLADLASEFQDFKDSPQRFNLEYENILPKLHPIMKVVTKGKRFKKTELEGNFPQKDASNALVKAIIDILKKPILYIQFGGELLSPDNIIPYREFDALVDVVIVLCNKHGYPNELSRSEFHTAVVNMCIDTNGVWDFNHAAMPFANIIRISPEKGTKNFDRKMRHVIGIMRWSSPSNIGTCWATWETFKNTQKWLNKNEVDGLISTLEKDKEFMYEPRDKMWLKVLKTCPNATKSHIARIDKLINTAPK</sequence>
<gene>
    <name evidence="1" type="ORF">ISP11_13970</name>
</gene>
<protein>
    <submittedName>
        <fullName evidence="1">SIR2 family protein</fullName>
    </submittedName>
</protein>
<dbReference type="Proteomes" id="UP000628560">
    <property type="component" value="Unassembled WGS sequence"/>
</dbReference>
<proteinExistence type="predicted"/>
<organism evidence="1 2">
    <name type="scientific">Lelliottia nimipressuralis</name>
    <dbReference type="NCBI Taxonomy" id="69220"/>
    <lineage>
        <taxon>Bacteria</taxon>
        <taxon>Pseudomonadati</taxon>
        <taxon>Pseudomonadota</taxon>
        <taxon>Gammaproteobacteria</taxon>
        <taxon>Enterobacterales</taxon>
        <taxon>Enterobacteriaceae</taxon>
        <taxon>Lelliottia</taxon>
    </lineage>
</organism>
<dbReference type="RefSeq" id="WP_064325482.1">
    <property type="nucleotide sequence ID" value="NZ_JADIXP010000008.1"/>
</dbReference>
<accession>A0ABD4KAI9</accession>
<comment type="caution">
    <text evidence="1">The sequence shown here is derived from an EMBL/GenBank/DDBJ whole genome shotgun (WGS) entry which is preliminary data.</text>
</comment>
<dbReference type="Pfam" id="PF13289">
    <property type="entry name" value="SIR2_2"/>
    <property type="match status" value="1"/>
</dbReference>
<name>A0ABD4KAI9_9ENTR</name>
<dbReference type="EMBL" id="JADIXP010000008">
    <property type="protein sequence ID" value="MBF4178973.1"/>
    <property type="molecule type" value="Genomic_DNA"/>
</dbReference>
<evidence type="ECO:0000313" key="2">
    <source>
        <dbReference type="Proteomes" id="UP000628560"/>
    </source>
</evidence>